<dbReference type="Proteomes" id="UP000194632">
    <property type="component" value="Unassembled WGS sequence"/>
</dbReference>
<feature type="domain" description="DUF222" evidence="1">
    <location>
        <begin position="52"/>
        <end position="345"/>
    </location>
</feature>
<proteinExistence type="predicted"/>
<dbReference type="InterPro" id="IPR003870">
    <property type="entry name" value="DUF222"/>
</dbReference>
<accession>A0A243QAQ5</accession>
<evidence type="ECO:0000259" key="1">
    <source>
        <dbReference type="Pfam" id="PF02720"/>
    </source>
</evidence>
<dbReference type="OrthoDB" id="5244772at2"/>
<evidence type="ECO:0000313" key="3">
    <source>
        <dbReference type="Proteomes" id="UP000194632"/>
    </source>
</evidence>
<keyword evidence="2" id="KW-0255">Endonuclease</keyword>
<name>A0A243QAQ5_9ACTN</name>
<keyword evidence="2" id="KW-0378">Hydrolase</keyword>
<protein>
    <submittedName>
        <fullName evidence="2">HNH endonuclease</fullName>
    </submittedName>
</protein>
<keyword evidence="2" id="KW-0540">Nuclease</keyword>
<organism evidence="2 3">
    <name type="scientific">Gordonia lacunae</name>
    <dbReference type="NCBI Taxonomy" id="417102"/>
    <lineage>
        <taxon>Bacteria</taxon>
        <taxon>Bacillati</taxon>
        <taxon>Actinomycetota</taxon>
        <taxon>Actinomycetes</taxon>
        <taxon>Mycobacteriales</taxon>
        <taxon>Gordoniaceae</taxon>
        <taxon>Gordonia</taxon>
    </lineage>
</organism>
<evidence type="ECO:0000313" key="2">
    <source>
        <dbReference type="EMBL" id="OUC78742.1"/>
    </source>
</evidence>
<reference evidence="2 3" key="1">
    <citation type="submission" date="2017-05" db="EMBL/GenBank/DDBJ databases">
        <title>Biotechnological potential of actinobacteria isolated from South African environments.</title>
        <authorList>
            <person name="Le Roes-Hill M."/>
            <person name="Prins A."/>
            <person name="Durrell K.A."/>
        </authorList>
    </citation>
    <scope>NUCLEOTIDE SEQUENCE [LARGE SCALE GENOMIC DNA]</scope>
    <source>
        <strain evidence="2">BS2</strain>
    </source>
</reference>
<dbReference type="AlphaFoldDB" id="A0A243QAQ5"/>
<dbReference type="Pfam" id="PF02720">
    <property type="entry name" value="DUF222"/>
    <property type="match status" value="1"/>
</dbReference>
<sequence length="445" mass="48030">MYETVPDTTERLATDHLRSIVSGLSAMPAGVDESESVDRLTLLEEIKSACTAAQVRETANLDDLRAAHEAAQNVPHQRRGRGLAAEVGLARKVSPRKGSQCLGFARALAYEMPHTLAALTAGVLTEWRATILVRETAYLIRESREEIDRRICGDPAVLVGMSDREIEALAKRHAYELEPEAVVARKAKAEKDRRVTVRPAPDLMTQLSALLPMAEGIAVYAALKKHADSVSASDGRSHEQVMADTLVERVTGRSVAEPTPIAVNVVLSEQSLLGLADTAADVSGYGPVPATVARLLIADSVDPEGETASTLRRLYARPSDGALVAMESRSRAFPPALARYIRLRDQRCRTPYCGAPVAEIDHAAPHRRRGPTSAVNADGTCVLHNRAKEAPGWFYNVKMVGGVRVIDVITPTKARHRSVAPPAIGHQPATWSGVETRLIQILAAS</sequence>
<gene>
    <name evidence="2" type="ORF">CA982_11245</name>
</gene>
<comment type="caution">
    <text evidence="2">The sequence shown here is derived from an EMBL/GenBank/DDBJ whole genome shotgun (WGS) entry which is preliminary data.</text>
</comment>
<keyword evidence="3" id="KW-1185">Reference proteome</keyword>
<dbReference type="EMBL" id="NGFO01000011">
    <property type="protein sequence ID" value="OUC78742.1"/>
    <property type="molecule type" value="Genomic_DNA"/>
</dbReference>
<dbReference type="GO" id="GO:0004519">
    <property type="term" value="F:endonuclease activity"/>
    <property type="evidence" value="ECO:0007669"/>
    <property type="project" value="UniProtKB-KW"/>
</dbReference>
<dbReference type="STRING" id="417102.CA982_11245"/>